<dbReference type="SUPFAM" id="SSF48208">
    <property type="entry name" value="Six-hairpin glycosidases"/>
    <property type="match status" value="1"/>
</dbReference>
<evidence type="ECO:0008006" key="4">
    <source>
        <dbReference type="Google" id="ProtNLM"/>
    </source>
</evidence>
<dbReference type="RefSeq" id="WP_069111435.1">
    <property type="nucleotide sequence ID" value="NZ_FNUC01000004.1"/>
</dbReference>
<evidence type="ECO:0000313" key="2">
    <source>
        <dbReference type="EMBL" id="SEF18796.1"/>
    </source>
</evidence>
<protein>
    <recommendedName>
        <fullName evidence="4">Tat (Twin-arginine translocation) pathway signal sequence</fullName>
    </recommendedName>
</protein>
<dbReference type="OrthoDB" id="7057833at2"/>
<reference evidence="3" key="1">
    <citation type="submission" date="2016-10" db="EMBL/GenBank/DDBJ databases">
        <authorList>
            <person name="Varghese N."/>
            <person name="Submissions S."/>
        </authorList>
    </citation>
    <scope>NUCLEOTIDE SEQUENCE [LARGE SCALE GENOMIC DNA]</scope>
    <source>
        <strain evidence="3">DSM 45237</strain>
    </source>
</reference>
<dbReference type="Proteomes" id="UP000181980">
    <property type="component" value="Unassembled WGS sequence"/>
</dbReference>
<feature type="chain" id="PRO_5038421711" description="Tat (Twin-arginine translocation) pathway signal sequence" evidence="1">
    <location>
        <begin position="35"/>
        <end position="823"/>
    </location>
</feature>
<keyword evidence="1" id="KW-0732">Signal</keyword>
<dbReference type="InterPro" id="IPR012341">
    <property type="entry name" value="6hp_glycosidase-like_sf"/>
</dbReference>
<name>A0A1H5PYB0_9ACTN</name>
<dbReference type="Gene3D" id="1.50.10.10">
    <property type="match status" value="1"/>
</dbReference>
<dbReference type="GO" id="GO:0005975">
    <property type="term" value="P:carbohydrate metabolic process"/>
    <property type="evidence" value="ECO:0007669"/>
    <property type="project" value="InterPro"/>
</dbReference>
<dbReference type="EMBL" id="FNUC01000004">
    <property type="protein sequence ID" value="SEF18796.1"/>
    <property type="molecule type" value="Genomic_DNA"/>
</dbReference>
<dbReference type="InterPro" id="IPR008928">
    <property type="entry name" value="6-hairpin_glycosidase_sf"/>
</dbReference>
<gene>
    <name evidence="2" type="ORF">SAMN04488561_6867</name>
</gene>
<dbReference type="STRING" id="561176.SAMN04488561_6867"/>
<evidence type="ECO:0000313" key="3">
    <source>
        <dbReference type="Proteomes" id="UP000181980"/>
    </source>
</evidence>
<dbReference type="PROSITE" id="PS51318">
    <property type="entry name" value="TAT"/>
    <property type="match status" value="1"/>
</dbReference>
<dbReference type="AlphaFoldDB" id="A0A1H5PYB0"/>
<sequence>MSNLSRRGFLQMSSAAVGGTVVGGPVLAAAPAIAAAPAAPAATPAASRPGVEPDAAAAATWWPPQRQVWTPIGWKGHLFRFNVFYNGLLMCEPGPAWMTKDNVAGYQGRGMQLQFLPPDFHGNVASPPTHRRYLWQDDLGIGEQRWNGDAAAPVLETYWRLPQGVVVRQSVFGSIRGGGDYQQESDPLYAWVRLEVVHVDEVRAPQTLPFVVRMARRHLQFRDGYADENGVTLEYEPENAAMPGRMRVAPGFGVGPNRSVQVEHLDGTVRMGTVPLPADRVVFTETATPRVYDLTLTLDVQPGARADLLVAMLPQSRTEFRRELALGWDGALAQAEAYWTSTADAAGATIHTPERSVNEALRRFVELTEIVGETSPESGKRTFLTGSFGYDVLWATPTSMVHHMLLDPLGQHQISRRHLQIYRDTQGTRIAPGQAYQDHGLHPGYLGSPSHLQAFDWLSDHGAILQNIAYHALMTGDQDFIDEWIDIVVKACEFIRDACETIPHDGVQGLMPAAHSSDELLDTQATWSLGWNYKGLATAVKLLKRVGHPRADEFDAARERFRTAMVDAYRELARNAATWTHPDGSTQPVPVADYTDRPFHIFQDAFLLDIGPLFFVWAGVFPADDPLMTSHLDYFRAGPNAELWDVRSNPIHRAWLIREVSTCEPCYSWNVSHAWQAGDRDRYLEGVYSLLNAGVSPQTFISNEHRHGMSGNLSTSALIVWHLLKAVIDAELTDGQLHLLRLCPVSWLSETEQTVFERVATEHGPVDLRFELADGGARLDVEFEGRWHADAPEVLLHVPPLDGLRTVRINGDDVPAADSPIAL</sequence>
<proteinExistence type="predicted"/>
<evidence type="ECO:0000256" key="1">
    <source>
        <dbReference type="SAM" id="SignalP"/>
    </source>
</evidence>
<feature type="signal peptide" evidence="1">
    <location>
        <begin position="1"/>
        <end position="34"/>
    </location>
</feature>
<keyword evidence="3" id="KW-1185">Reference proteome</keyword>
<organism evidence="2 3">
    <name type="scientific">Jiangella alba</name>
    <dbReference type="NCBI Taxonomy" id="561176"/>
    <lineage>
        <taxon>Bacteria</taxon>
        <taxon>Bacillati</taxon>
        <taxon>Actinomycetota</taxon>
        <taxon>Actinomycetes</taxon>
        <taxon>Jiangellales</taxon>
        <taxon>Jiangellaceae</taxon>
        <taxon>Jiangella</taxon>
    </lineage>
</organism>
<dbReference type="InterPro" id="IPR006311">
    <property type="entry name" value="TAT_signal"/>
</dbReference>
<accession>A0A1H5PYB0</accession>